<comment type="caution">
    <text evidence="2">The sequence shown here is derived from an EMBL/GenBank/DDBJ whole genome shotgun (WGS) entry which is preliminary data.</text>
</comment>
<keyword evidence="1" id="KW-0472">Membrane</keyword>
<name>A0AAV3RJE9_LITER</name>
<dbReference type="EMBL" id="BAABME010009559">
    <property type="protein sequence ID" value="GAA0175381.1"/>
    <property type="molecule type" value="Genomic_DNA"/>
</dbReference>
<sequence>MGVTFHANSILTSFRKWYFDRDESAPQPLDLFLTVDCFFFFQPNQKKTLGWTAICSILTVDCSIVTVDCGEFMSIYTLFGYQLSPHPRRESRAGKAKNTLERTLNTNTHVDDALTATDLHSSFAPLPQAQISREVGMFVCSYPMACHILSCAPSFNRFTSSQDYFFYIICMLLMWLLCMHYK</sequence>
<keyword evidence="1" id="KW-1133">Transmembrane helix</keyword>
<accession>A0AAV3RJE9</accession>
<keyword evidence="1" id="KW-0812">Transmembrane</keyword>
<evidence type="ECO:0000256" key="1">
    <source>
        <dbReference type="SAM" id="Phobius"/>
    </source>
</evidence>
<dbReference type="AlphaFoldDB" id="A0AAV3RJE9"/>
<evidence type="ECO:0000313" key="3">
    <source>
        <dbReference type="Proteomes" id="UP001454036"/>
    </source>
</evidence>
<protein>
    <submittedName>
        <fullName evidence="2">Uncharacterized protein</fullName>
    </submittedName>
</protein>
<keyword evidence="3" id="KW-1185">Reference proteome</keyword>
<gene>
    <name evidence="2" type="ORF">LIER_28565</name>
</gene>
<feature type="transmembrane region" description="Helical" evidence="1">
    <location>
        <begin position="164"/>
        <end position="181"/>
    </location>
</feature>
<organism evidence="2 3">
    <name type="scientific">Lithospermum erythrorhizon</name>
    <name type="common">Purple gromwell</name>
    <name type="synonym">Lithospermum officinale var. erythrorhizon</name>
    <dbReference type="NCBI Taxonomy" id="34254"/>
    <lineage>
        <taxon>Eukaryota</taxon>
        <taxon>Viridiplantae</taxon>
        <taxon>Streptophyta</taxon>
        <taxon>Embryophyta</taxon>
        <taxon>Tracheophyta</taxon>
        <taxon>Spermatophyta</taxon>
        <taxon>Magnoliopsida</taxon>
        <taxon>eudicotyledons</taxon>
        <taxon>Gunneridae</taxon>
        <taxon>Pentapetalae</taxon>
        <taxon>asterids</taxon>
        <taxon>lamiids</taxon>
        <taxon>Boraginales</taxon>
        <taxon>Boraginaceae</taxon>
        <taxon>Boraginoideae</taxon>
        <taxon>Lithospermeae</taxon>
        <taxon>Lithospermum</taxon>
    </lineage>
</organism>
<reference evidence="2 3" key="1">
    <citation type="submission" date="2024-01" db="EMBL/GenBank/DDBJ databases">
        <title>The complete chloroplast genome sequence of Lithospermum erythrorhizon: insights into the phylogenetic relationship among Boraginaceae species and the maternal lineages of purple gromwells.</title>
        <authorList>
            <person name="Okada T."/>
            <person name="Watanabe K."/>
        </authorList>
    </citation>
    <scope>NUCLEOTIDE SEQUENCE [LARGE SCALE GENOMIC DNA]</scope>
</reference>
<evidence type="ECO:0000313" key="2">
    <source>
        <dbReference type="EMBL" id="GAA0175381.1"/>
    </source>
</evidence>
<dbReference type="Proteomes" id="UP001454036">
    <property type="component" value="Unassembled WGS sequence"/>
</dbReference>
<proteinExistence type="predicted"/>